<keyword evidence="1" id="KW-1133">Transmembrane helix</keyword>
<dbReference type="PANTHER" id="PTHR33371">
    <property type="entry name" value="INTERMEMBRANE PHOSPHOLIPID TRANSPORT SYSTEM BINDING PROTEIN MLAD-RELATED"/>
    <property type="match status" value="1"/>
</dbReference>
<accession>I4BAE9</accession>
<dbReference type="OrthoDB" id="9788420at2"/>
<dbReference type="PANTHER" id="PTHR33371:SF4">
    <property type="entry name" value="INTERMEMBRANE PHOSPHOLIPID TRANSPORT SYSTEM BINDING PROTEIN MLAD"/>
    <property type="match status" value="1"/>
</dbReference>
<reference evidence="3 4" key="1">
    <citation type="submission" date="2012-06" db="EMBL/GenBank/DDBJ databases">
        <title>The complete chromosome of genome of Turneriella parva DSM 21527.</title>
        <authorList>
            <consortium name="US DOE Joint Genome Institute (JGI-PGF)"/>
            <person name="Lucas S."/>
            <person name="Han J."/>
            <person name="Lapidus A."/>
            <person name="Bruce D."/>
            <person name="Goodwin L."/>
            <person name="Pitluck S."/>
            <person name="Peters L."/>
            <person name="Kyrpides N."/>
            <person name="Mavromatis K."/>
            <person name="Ivanova N."/>
            <person name="Mikhailova N."/>
            <person name="Chertkov O."/>
            <person name="Detter J.C."/>
            <person name="Tapia R."/>
            <person name="Han C."/>
            <person name="Land M."/>
            <person name="Hauser L."/>
            <person name="Markowitz V."/>
            <person name="Cheng J.-F."/>
            <person name="Hugenholtz P."/>
            <person name="Woyke T."/>
            <person name="Wu D."/>
            <person name="Gronow S."/>
            <person name="Wellnitz S."/>
            <person name="Brambilla E."/>
            <person name="Klenk H.-P."/>
            <person name="Eisen J.A."/>
        </authorList>
    </citation>
    <scope>NUCLEOTIDE SEQUENCE [LARGE SCALE GENOMIC DNA]</scope>
    <source>
        <strain evidence="4">ATCC BAA-1111 / DSM 21527 / NCTC 11395 / H</strain>
    </source>
</reference>
<proteinExistence type="predicted"/>
<dbReference type="Proteomes" id="UP000006048">
    <property type="component" value="Chromosome"/>
</dbReference>
<dbReference type="RefSeq" id="WP_014804733.1">
    <property type="nucleotide sequence ID" value="NC_018020.1"/>
</dbReference>
<name>I4BAE9_TURPD</name>
<evidence type="ECO:0000313" key="3">
    <source>
        <dbReference type="EMBL" id="AFM14256.1"/>
    </source>
</evidence>
<sequence>MDKDKRTRIAVGIMTFVSLATFIALLAILGRWQVSGEGMRLSLKFRFLNNLATGAPVRISGGLPVGYVEKIFQKDLKTFVTISLNKDLRNKIPKRVETVFAIYTTGLMGQKYINITIPDEKPNEVYFADGDEWVGIDPPSIDQMMMAFSSWFDGKNGGQVLAEIMKETETFLANLNGIVNENRGDIRTTIKQARESFTSLSAQLDTLMQKLNILSKNFTDISNQNKQDIQIMLENMSKISRDLNLITQRVNSGRGSVGKLIQDEELYKNANEAAYHARELFRKLEENPSLFLNKSN</sequence>
<keyword evidence="1" id="KW-0472">Membrane</keyword>
<keyword evidence="1" id="KW-0812">Transmembrane</keyword>
<feature type="domain" description="Mce/MlaD" evidence="2">
    <location>
        <begin position="40"/>
        <end position="116"/>
    </location>
</feature>
<evidence type="ECO:0000259" key="2">
    <source>
        <dbReference type="Pfam" id="PF02470"/>
    </source>
</evidence>
<dbReference type="InterPro" id="IPR052336">
    <property type="entry name" value="MlaD_Phospholipid_Transporter"/>
</dbReference>
<evidence type="ECO:0000256" key="1">
    <source>
        <dbReference type="SAM" id="Phobius"/>
    </source>
</evidence>
<dbReference type="InterPro" id="IPR003399">
    <property type="entry name" value="Mce/MlaD"/>
</dbReference>
<evidence type="ECO:0000313" key="4">
    <source>
        <dbReference type="Proteomes" id="UP000006048"/>
    </source>
</evidence>
<dbReference type="KEGG" id="tpx:Turpa_3622"/>
<organism evidence="3 4">
    <name type="scientific">Turneriella parva (strain ATCC BAA-1111 / DSM 21527 / NCTC 11395 / H)</name>
    <name type="common">Leptospira parva</name>
    <dbReference type="NCBI Taxonomy" id="869212"/>
    <lineage>
        <taxon>Bacteria</taxon>
        <taxon>Pseudomonadati</taxon>
        <taxon>Spirochaetota</taxon>
        <taxon>Spirochaetia</taxon>
        <taxon>Leptospirales</taxon>
        <taxon>Leptospiraceae</taxon>
        <taxon>Turneriella</taxon>
    </lineage>
</organism>
<dbReference type="Pfam" id="PF02470">
    <property type="entry name" value="MlaD"/>
    <property type="match status" value="1"/>
</dbReference>
<dbReference type="EMBL" id="CP002959">
    <property type="protein sequence ID" value="AFM14256.1"/>
    <property type="molecule type" value="Genomic_DNA"/>
</dbReference>
<keyword evidence="4" id="KW-1185">Reference proteome</keyword>
<gene>
    <name evidence="3" type="ordered locus">Turpa_3622</name>
</gene>
<dbReference type="STRING" id="869212.Turpa_3622"/>
<dbReference type="AlphaFoldDB" id="I4BAE9"/>
<feature type="transmembrane region" description="Helical" evidence="1">
    <location>
        <begin position="9"/>
        <end position="32"/>
    </location>
</feature>
<dbReference type="HOGENOM" id="CLU_939892_0_0_12"/>
<protein>
    <submittedName>
        <fullName evidence="3">Mammalian cell entry related domain protein</fullName>
    </submittedName>
</protein>